<dbReference type="Proteomes" id="UP000292362">
    <property type="component" value="Unassembled WGS sequence"/>
</dbReference>
<comment type="caution">
    <text evidence="1">The sequence shown here is derived from an EMBL/GenBank/DDBJ whole genome shotgun (WGS) entry which is preliminary data.</text>
</comment>
<evidence type="ECO:0000313" key="1">
    <source>
        <dbReference type="EMBL" id="TBU04335.1"/>
    </source>
</evidence>
<dbReference type="VEuPathDB" id="MicrosporidiaDB:CWI37_0150p0040"/>
<sequence>ISVVQNTKNIEILYFVCPYSLPVYSFICYENVNIKSVSRNPDITVKMKDLVVCKRFDGQKVIFYEYEMYMDLLEATSESYKTQLESKKDKNNKIDNDKIVDEKVEKEMRNNNNRDDTDNAFIDKSINNSFEGYDYILIYKHIFEKYSNVFYEYEIINTFKYIHVLFEEEKRIYMLVLKSKKYNNHL</sequence>
<name>A0A4Q9LAJ9_9MICR</name>
<organism evidence="1 2">
    <name type="scientific">Hamiltosporidium tvaerminnensis</name>
    <dbReference type="NCBI Taxonomy" id="1176355"/>
    <lineage>
        <taxon>Eukaryota</taxon>
        <taxon>Fungi</taxon>
        <taxon>Fungi incertae sedis</taxon>
        <taxon>Microsporidia</taxon>
        <taxon>Dubosqiidae</taxon>
        <taxon>Hamiltosporidium</taxon>
    </lineage>
</organism>
<dbReference type="AlphaFoldDB" id="A0A4Q9LAJ9"/>
<feature type="non-terminal residue" evidence="1">
    <location>
        <position position="1"/>
    </location>
</feature>
<protein>
    <submittedName>
        <fullName evidence="1">Uncharacterized protein</fullName>
    </submittedName>
</protein>
<proteinExistence type="predicted"/>
<evidence type="ECO:0000313" key="2">
    <source>
        <dbReference type="Proteomes" id="UP000292362"/>
    </source>
</evidence>
<accession>A0A4Q9LAJ9</accession>
<dbReference type="EMBL" id="PITJ01000150">
    <property type="protein sequence ID" value="TBU04335.1"/>
    <property type="molecule type" value="Genomic_DNA"/>
</dbReference>
<gene>
    <name evidence="1" type="ORF">CWI37_0150p0040</name>
</gene>
<reference evidence="1 2" key="1">
    <citation type="submission" date="2017-12" db="EMBL/GenBank/DDBJ databases">
        <authorList>
            <person name="Pombert J.-F."/>
            <person name="Haag K.L."/>
            <person name="Ebert D."/>
        </authorList>
    </citation>
    <scope>NUCLEOTIDE SEQUENCE [LARGE SCALE GENOMIC DNA]</scope>
    <source>
        <strain evidence="1">FI-OER-3-3</strain>
    </source>
</reference>